<accession>A0A840ART7</accession>
<comment type="similarity">
    <text evidence="1 2">Belongs to the CutC family.</text>
</comment>
<protein>
    <recommendedName>
        <fullName evidence="2">PF03932 family protein CutC</fullName>
    </recommendedName>
</protein>
<comment type="caution">
    <text evidence="2">Once thought to be involved in copper homeostasis, experiments in E.coli have shown this is not the case.</text>
</comment>
<dbReference type="GO" id="GO:0005737">
    <property type="term" value="C:cytoplasm"/>
    <property type="evidence" value="ECO:0007669"/>
    <property type="project" value="UniProtKB-SubCell"/>
</dbReference>
<sequence length="244" mass="24676">MGVTVEICVDGPDGLAAAIAGGAGRIELCAALSLGGLTPTPGLMRIAAKAPIPVYAMIRPRDGDFVYSPAELDQMRRDIDAVRAAGLVGIVIGACEPRGRLDAGALFHLLSHAAGLGATLHRAFDAAPDPLEAIDLAASLGFERILTAGGAGPAAEALPRLADYARHAGERISLMPGGGVRAGNATQILAATGAREIHASCRTGARDEAEAAVRLGFAHSASSPTTSESEVAALVAAVRTFELG</sequence>
<name>A0A840ART7_9HYPH</name>
<dbReference type="PANTHER" id="PTHR12598:SF0">
    <property type="entry name" value="COPPER HOMEOSTASIS PROTEIN CUTC HOMOLOG"/>
    <property type="match status" value="1"/>
</dbReference>
<dbReference type="PANTHER" id="PTHR12598">
    <property type="entry name" value="COPPER HOMEOSTASIS PROTEIN CUTC"/>
    <property type="match status" value="1"/>
</dbReference>
<evidence type="ECO:0000313" key="4">
    <source>
        <dbReference type="Proteomes" id="UP000553963"/>
    </source>
</evidence>
<dbReference type="InterPro" id="IPR005627">
    <property type="entry name" value="CutC-like"/>
</dbReference>
<gene>
    <name evidence="2" type="primary">cutC</name>
    <name evidence="3" type="ORF">GGR25_004033</name>
</gene>
<dbReference type="HAMAP" id="MF_00795">
    <property type="entry name" value="CutC"/>
    <property type="match status" value="1"/>
</dbReference>
<proteinExistence type="inferred from homology"/>
<dbReference type="InterPro" id="IPR036822">
    <property type="entry name" value="CutC-like_dom_sf"/>
</dbReference>
<dbReference type="Pfam" id="PF03932">
    <property type="entry name" value="CutC"/>
    <property type="match status" value="1"/>
</dbReference>
<organism evidence="3 4">
    <name type="scientific">Kaistia hirudinis</name>
    <dbReference type="NCBI Taxonomy" id="1293440"/>
    <lineage>
        <taxon>Bacteria</taxon>
        <taxon>Pseudomonadati</taxon>
        <taxon>Pseudomonadota</taxon>
        <taxon>Alphaproteobacteria</taxon>
        <taxon>Hyphomicrobiales</taxon>
        <taxon>Kaistiaceae</taxon>
        <taxon>Kaistia</taxon>
    </lineage>
</organism>
<dbReference type="RefSeq" id="WP_183400622.1">
    <property type="nucleotide sequence ID" value="NZ_JACIDS010000005.1"/>
</dbReference>
<evidence type="ECO:0000256" key="2">
    <source>
        <dbReference type="HAMAP-Rule" id="MF_00795"/>
    </source>
</evidence>
<dbReference type="AlphaFoldDB" id="A0A840ART7"/>
<dbReference type="Proteomes" id="UP000553963">
    <property type="component" value="Unassembled WGS sequence"/>
</dbReference>
<dbReference type="EMBL" id="JACIDS010000005">
    <property type="protein sequence ID" value="MBB3932969.1"/>
    <property type="molecule type" value="Genomic_DNA"/>
</dbReference>
<dbReference type="GO" id="GO:0005507">
    <property type="term" value="F:copper ion binding"/>
    <property type="evidence" value="ECO:0007669"/>
    <property type="project" value="TreeGrafter"/>
</dbReference>
<keyword evidence="4" id="KW-1185">Reference proteome</keyword>
<dbReference type="SUPFAM" id="SSF110395">
    <property type="entry name" value="CutC-like"/>
    <property type="match status" value="1"/>
</dbReference>
<dbReference type="Gene3D" id="3.20.20.380">
    <property type="entry name" value="Copper homeostasis (CutC) domain"/>
    <property type="match status" value="1"/>
</dbReference>
<comment type="subcellular location">
    <subcellularLocation>
        <location evidence="2">Cytoplasm</location>
    </subcellularLocation>
</comment>
<reference evidence="3 4" key="1">
    <citation type="submission" date="2020-08" db="EMBL/GenBank/DDBJ databases">
        <title>Genomic Encyclopedia of Type Strains, Phase IV (KMG-IV): sequencing the most valuable type-strain genomes for metagenomic binning, comparative biology and taxonomic classification.</title>
        <authorList>
            <person name="Goeker M."/>
        </authorList>
    </citation>
    <scope>NUCLEOTIDE SEQUENCE [LARGE SCALE GENOMIC DNA]</scope>
    <source>
        <strain evidence="3 4">DSM 25966</strain>
    </source>
</reference>
<evidence type="ECO:0000313" key="3">
    <source>
        <dbReference type="EMBL" id="MBB3932969.1"/>
    </source>
</evidence>
<keyword evidence="2" id="KW-0963">Cytoplasm</keyword>
<evidence type="ECO:0000256" key="1">
    <source>
        <dbReference type="ARBA" id="ARBA00007768"/>
    </source>
</evidence>
<comment type="caution">
    <text evidence="3">The sequence shown here is derived from an EMBL/GenBank/DDBJ whole genome shotgun (WGS) entry which is preliminary data.</text>
</comment>